<dbReference type="PROSITE" id="PS00802">
    <property type="entry name" value="TRANSKETOLASE_2"/>
    <property type="match status" value="1"/>
</dbReference>
<dbReference type="InterPro" id="IPR029061">
    <property type="entry name" value="THDP-binding"/>
</dbReference>
<evidence type="ECO:0000256" key="2">
    <source>
        <dbReference type="ARBA" id="ARBA00007131"/>
    </source>
</evidence>
<reference evidence="6 7" key="1">
    <citation type="journal article" date="2016" name="Nat. Commun.">
        <title>Thousands of microbial genomes shed light on interconnected biogeochemical processes in an aquifer system.</title>
        <authorList>
            <person name="Anantharaman K."/>
            <person name="Brown C.T."/>
            <person name="Hug L.A."/>
            <person name="Sharon I."/>
            <person name="Castelle C.J."/>
            <person name="Probst A.J."/>
            <person name="Thomas B.C."/>
            <person name="Singh A."/>
            <person name="Wilkins M.J."/>
            <person name="Karaoz U."/>
            <person name="Brodie E.L."/>
            <person name="Williams K.H."/>
            <person name="Hubbard S.S."/>
            <person name="Banfield J.F."/>
        </authorList>
    </citation>
    <scope>NUCLEOTIDE SEQUENCE [LARGE SCALE GENOMIC DNA]</scope>
</reference>
<evidence type="ECO:0000256" key="4">
    <source>
        <dbReference type="ARBA" id="ARBA00023052"/>
    </source>
</evidence>
<dbReference type="InterPro" id="IPR005475">
    <property type="entry name" value="Transketolase-like_Pyr-bd"/>
</dbReference>
<keyword evidence="4" id="KW-0786">Thiamine pyrophosphate</keyword>
<dbReference type="InterPro" id="IPR051157">
    <property type="entry name" value="PDH/Transketolase"/>
</dbReference>
<keyword evidence="3" id="KW-0808">Transferase</keyword>
<dbReference type="PANTHER" id="PTHR43825:SF1">
    <property type="entry name" value="TRANSKETOLASE-LIKE PYRIMIDINE-BINDING DOMAIN-CONTAINING PROTEIN"/>
    <property type="match status" value="1"/>
</dbReference>
<evidence type="ECO:0000259" key="5">
    <source>
        <dbReference type="SMART" id="SM00861"/>
    </source>
</evidence>
<dbReference type="Proteomes" id="UP000177821">
    <property type="component" value="Unassembled WGS sequence"/>
</dbReference>
<sequence length="333" mass="35911">MLAKHLNKSLFSKEVAMEPTRDGYGRGLVKLGQTNPNVVALCADLTESTRTQPFAQKFPDRFVEMGVAEQNLAAVSSGMAAMGKLPFISSYATFSPGRNWEQIRTTICINQQKVVIAGAHAGISVGPDGATHQALEDIALMRSLPTMTVINPCDSLEAEKATLAAAEYPGPIYLRFHREKTATITSKNSPFEIGKAQVLREGSDVSVIACGPVLYEALIAAEDLSKVGLEVQVINLSTIKPIDLESIIKAAQKTKAIVTVEEHQITGGLGSAVSEVLVEHFPVPMQRVGVADRFGESGTPEELLEKFGLKAKHIKVAIKEVLKRKTLLYASET</sequence>
<proteinExistence type="inferred from homology"/>
<evidence type="ECO:0000256" key="3">
    <source>
        <dbReference type="ARBA" id="ARBA00022679"/>
    </source>
</evidence>
<dbReference type="Pfam" id="PF02779">
    <property type="entry name" value="Transket_pyr"/>
    <property type="match status" value="1"/>
</dbReference>
<dbReference type="InterPro" id="IPR009014">
    <property type="entry name" value="Transketo_C/PFOR_II"/>
</dbReference>
<dbReference type="EMBL" id="MHCX01000047">
    <property type="protein sequence ID" value="OGY28610.1"/>
    <property type="molecule type" value="Genomic_DNA"/>
</dbReference>
<feature type="domain" description="Transketolase-like pyrimidine-binding" evidence="5">
    <location>
        <begin position="18"/>
        <end position="183"/>
    </location>
</feature>
<evidence type="ECO:0000256" key="1">
    <source>
        <dbReference type="ARBA" id="ARBA00001964"/>
    </source>
</evidence>
<comment type="caution">
    <text evidence="6">The sequence shown here is derived from an EMBL/GenBank/DDBJ whole genome shotgun (WGS) entry which is preliminary data.</text>
</comment>
<dbReference type="Gene3D" id="3.40.50.970">
    <property type="match status" value="1"/>
</dbReference>
<evidence type="ECO:0000313" key="7">
    <source>
        <dbReference type="Proteomes" id="UP000177821"/>
    </source>
</evidence>
<dbReference type="InterPro" id="IPR020826">
    <property type="entry name" value="Transketolase_BS"/>
</dbReference>
<name>A0A1G1WML3_9BACT</name>
<dbReference type="GO" id="GO:0016740">
    <property type="term" value="F:transferase activity"/>
    <property type="evidence" value="ECO:0007669"/>
    <property type="project" value="UniProtKB-KW"/>
</dbReference>
<dbReference type="Gene3D" id="3.40.50.920">
    <property type="match status" value="1"/>
</dbReference>
<dbReference type="PANTHER" id="PTHR43825">
    <property type="entry name" value="PYRUVATE DEHYDROGENASE E1 COMPONENT"/>
    <property type="match status" value="1"/>
</dbReference>
<dbReference type="Pfam" id="PF02780">
    <property type="entry name" value="Transketolase_C"/>
    <property type="match status" value="1"/>
</dbReference>
<dbReference type="SUPFAM" id="SSF52922">
    <property type="entry name" value="TK C-terminal domain-like"/>
    <property type="match status" value="1"/>
</dbReference>
<comment type="similarity">
    <text evidence="2">Belongs to the transketolase family.</text>
</comment>
<dbReference type="FunFam" id="3.40.50.970:FF:000129">
    <property type="entry name" value="Transketolase"/>
    <property type="match status" value="1"/>
</dbReference>
<protein>
    <submittedName>
        <fullName evidence="6">Transketolase</fullName>
    </submittedName>
</protein>
<evidence type="ECO:0000313" key="6">
    <source>
        <dbReference type="EMBL" id="OGY28610.1"/>
    </source>
</evidence>
<dbReference type="InterPro" id="IPR033248">
    <property type="entry name" value="Transketolase_C"/>
</dbReference>
<organism evidence="6 7">
    <name type="scientific">Candidatus Woykebacteria bacterium RIFCSPHIGHO2_02_FULL_43_16b</name>
    <dbReference type="NCBI Taxonomy" id="1802601"/>
    <lineage>
        <taxon>Bacteria</taxon>
        <taxon>Candidatus Woykeibacteriota</taxon>
    </lineage>
</organism>
<dbReference type="CDD" id="cd07033">
    <property type="entry name" value="TPP_PYR_DXS_TK_like"/>
    <property type="match status" value="1"/>
</dbReference>
<dbReference type="SMART" id="SM00861">
    <property type="entry name" value="Transket_pyr"/>
    <property type="match status" value="1"/>
</dbReference>
<gene>
    <name evidence="6" type="ORF">A3J50_02670</name>
</gene>
<accession>A0A1G1WML3</accession>
<comment type="cofactor">
    <cofactor evidence="1">
        <name>thiamine diphosphate</name>
        <dbReference type="ChEBI" id="CHEBI:58937"/>
    </cofactor>
</comment>
<dbReference type="AlphaFoldDB" id="A0A1G1WML3"/>
<dbReference type="SUPFAM" id="SSF52518">
    <property type="entry name" value="Thiamin diphosphate-binding fold (THDP-binding)"/>
    <property type="match status" value="1"/>
</dbReference>